<accession>A0AAU9U6N4</accession>
<evidence type="ECO:0000256" key="1">
    <source>
        <dbReference type="SAM" id="SignalP"/>
    </source>
</evidence>
<gene>
    <name evidence="2" type="ORF">EEDITHA_LOCUS9398</name>
</gene>
<comment type="caution">
    <text evidence="2">The sequence shown here is derived from an EMBL/GenBank/DDBJ whole genome shotgun (WGS) entry which is preliminary data.</text>
</comment>
<proteinExistence type="predicted"/>
<keyword evidence="3" id="KW-1185">Reference proteome</keyword>
<feature type="chain" id="PRO_5043942142" evidence="1">
    <location>
        <begin position="19"/>
        <end position="197"/>
    </location>
</feature>
<dbReference type="Proteomes" id="UP001153954">
    <property type="component" value="Unassembled WGS sequence"/>
</dbReference>
<feature type="signal peptide" evidence="1">
    <location>
        <begin position="1"/>
        <end position="18"/>
    </location>
</feature>
<evidence type="ECO:0000313" key="2">
    <source>
        <dbReference type="EMBL" id="CAH2093767.1"/>
    </source>
</evidence>
<name>A0AAU9U6N4_EUPED</name>
<reference evidence="2" key="1">
    <citation type="submission" date="2022-03" db="EMBL/GenBank/DDBJ databases">
        <authorList>
            <person name="Tunstrom K."/>
        </authorList>
    </citation>
    <scope>NUCLEOTIDE SEQUENCE</scope>
</reference>
<keyword evidence="1" id="KW-0732">Signal</keyword>
<organism evidence="2 3">
    <name type="scientific">Euphydryas editha</name>
    <name type="common">Edith's checkerspot</name>
    <dbReference type="NCBI Taxonomy" id="104508"/>
    <lineage>
        <taxon>Eukaryota</taxon>
        <taxon>Metazoa</taxon>
        <taxon>Ecdysozoa</taxon>
        <taxon>Arthropoda</taxon>
        <taxon>Hexapoda</taxon>
        <taxon>Insecta</taxon>
        <taxon>Pterygota</taxon>
        <taxon>Neoptera</taxon>
        <taxon>Endopterygota</taxon>
        <taxon>Lepidoptera</taxon>
        <taxon>Glossata</taxon>
        <taxon>Ditrysia</taxon>
        <taxon>Papilionoidea</taxon>
        <taxon>Nymphalidae</taxon>
        <taxon>Nymphalinae</taxon>
        <taxon>Euphydryas</taxon>
    </lineage>
</organism>
<dbReference type="AlphaFoldDB" id="A0AAU9U6N4"/>
<evidence type="ECO:0000313" key="3">
    <source>
        <dbReference type="Proteomes" id="UP001153954"/>
    </source>
</evidence>
<protein>
    <submittedName>
        <fullName evidence="2">Uncharacterized protein</fullName>
    </submittedName>
</protein>
<dbReference type="EMBL" id="CAKOGL010000013">
    <property type="protein sequence ID" value="CAH2093767.1"/>
    <property type="molecule type" value="Genomic_DNA"/>
</dbReference>
<sequence>MCRYVAIVALVMVELMTCAPPPLRVTIDCGSSEEEQMSNSRSSELFRSNPRFDVDSFCNLIHNAIPQVVEDGKFVVESDLDQEGFSDTMAPVAVAPPSGFIPKLPFPKLKPPRLRMPKLNVPKLKPYHGSLKPPKIGSPMSFSNLRFTEESSAEKLEKFKKGVQKMLYFVKVLSKIDQYVSERTRIIVDQLSRTFAD</sequence>